<dbReference type="GO" id="GO:0006935">
    <property type="term" value="P:chemotaxis"/>
    <property type="evidence" value="ECO:0007669"/>
    <property type="project" value="UniProtKB-UniRule"/>
</dbReference>
<keyword evidence="1 3" id="KW-0145">Chemotaxis</keyword>
<dbReference type="PANTHER" id="PTHR35147">
    <property type="entry name" value="CHEMORECEPTOR GLUTAMINE DEAMIDASE CHED-RELATED"/>
    <property type="match status" value="1"/>
</dbReference>
<dbReference type="STRING" id="229920.ADM99_12635"/>
<keyword evidence="5" id="KW-1185">Reference proteome</keyword>
<evidence type="ECO:0000313" key="4">
    <source>
        <dbReference type="EMBL" id="KPL71110.1"/>
    </source>
</evidence>
<dbReference type="PANTHER" id="PTHR35147:SF1">
    <property type="entry name" value="CHEMORECEPTOR GLUTAMINE DEAMIDASE CHED-RELATED"/>
    <property type="match status" value="1"/>
</dbReference>
<comment type="function">
    <text evidence="3">Probably deamidates glutamine residues to glutamate on methyl-accepting chemotaxis receptors (MCPs), playing an important role in chemotaxis.</text>
</comment>
<dbReference type="InterPro" id="IPR011324">
    <property type="entry name" value="Cytotoxic_necrot_fac-like_cat"/>
</dbReference>
<comment type="similarity">
    <text evidence="3">Belongs to the CheD family.</text>
</comment>
<dbReference type="HAMAP" id="MF_01440">
    <property type="entry name" value="CheD"/>
    <property type="match status" value="1"/>
</dbReference>
<proteinExistence type="inferred from homology"/>
<dbReference type="Gene3D" id="3.30.1330.200">
    <property type="match status" value="1"/>
</dbReference>
<accession>A0A0P6X7J6</accession>
<dbReference type="OrthoDB" id="9807202at2"/>
<dbReference type="EMBL" id="LGCK01000012">
    <property type="protein sequence ID" value="KPL71110.1"/>
    <property type="molecule type" value="Genomic_DNA"/>
</dbReference>
<dbReference type="GO" id="GO:0050568">
    <property type="term" value="F:protein-glutamine glutaminase activity"/>
    <property type="evidence" value="ECO:0007669"/>
    <property type="project" value="UniProtKB-UniRule"/>
</dbReference>
<dbReference type="EC" id="3.5.1.44" evidence="3"/>
<dbReference type="RefSeq" id="WP_062422858.1">
    <property type="nucleotide sequence ID" value="NZ_BBYA01000011.1"/>
</dbReference>
<dbReference type="InterPro" id="IPR005659">
    <property type="entry name" value="Chemorcpt_Glu_NH3ase_CheD"/>
</dbReference>
<dbReference type="AlphaFoldDB" id="A0A0P6X7J6"/>
<evidence type="ECO:0000256" key="3">
    <source>
        <dbReference type="HAMAP-Rule" id="MF_01440"/>
    </source>
</evidence>
<keyword evidence="2 3" id="KW-0378">Hydrolase</keyword>
<dbReference type="SUPFAM" id="SSF64438">
    <property type="entry name" value="CNF1/YfiH-like putative cysteine hydrolases"/>
    <property type="match status" value="1"/>
</dbReference>
<comment type="caution">
    <text evidence="4">The sequence shown here is derived from an EMBL/GenBank/DDBJ whole genome shotgun (WGS) entry which is preliminary data.</text>
</comment>
<protein>
    <recommendedName>
        <fullName evidence="3">Probable chemoreceptor glutamine deamidase CheD</fullName>
        <ecNumber evidence="3">3.5.1.44</ecNumber>
    </recommendedName>
</protein>
<dbReference type="Pfam" id="PF03975">
    <property type="entry name" value="CheD"/>
    <property type="match status" value="1"/>
</dbReference>
<organism evidence="4 5">
    <name type="scientific">Leptolinea tardivitalis</name>
    <dbReference type="NCBI Taxonomy" id="229920"/>
    <lineage>
        <taxon>Bacteria</taxon>
        <taxon>Bacillati</taxon>
        <taxon>Chloroflexota</taxon>
        <taxon>Anaerolineae</taxon>
        <taxon>Anaerolineales</taxon>
        <taxon>Anaerolineaceae</taxon>
        <taxon>Leptolinea</taxon>
    </lineage>
</organism>
<evidence type="ECO:0000313" key="5">
    <source>
        <dbReference type="Proteomes" id="UP000050430"/>
    </source>
</evidence>
<name>A0A0P6X7J6_9CHLR</name>
<sequence>MSGAMSSVGLGELCISRDPTDVLIAFGLGSCLGIGMYDPVTRVGGLIHVVLPEQKAGNDPNTAKFVDTGIPLLLGKLVEAGAQQSRLIIRMAGGANMLVSPGLSGTFDIGTRNINMAHEVFKKLNLKLQKEEVGGQVGRTVRMYIADGRMTVRMMGSQERDLGAV</sequence>
<dbReference type="Proteomes" id="UP000050430">
    <property type="component" value="Unassembled WGS sequence"/>
</dbReference>
<evidence type="ECO:0000256" key="1">
    <source>
        <dbReference type="ARBA" id="ARBA00022500"/>
    </source>
</evidence>
<comment type="catalytic activity">
    <reaction evidence="3">
        <text>L-glutaminyl-[protein] + H2O = L-glutamyl-[protein] + NH4(+)</text>
        <dbReference type="Rhea" id="RHEA:16441"/>
        <dbReference type="Rhea" id="RHEA-COMP:10207"/>
        <dbReference type="Rhea" id="RHEA-COMP:10208"/>
        <dbReference type="ChEBI" id="CHEBI:15377"/>
        <dbReference type="ChEBI" id="CHEBI:28938"/>
        <dbReference type="ChEBI" id="CHEBI:29973"/>
        <dbReference type="ChEBI" id="CHEBI:30011"/>
        <dbReference type="EC" id="3.5.1.44"/>
    </reaction>
</comment>
<dbReference type="InterPro" id="IPR038592">
    <property type="entry name" value="CheD-like_sf"/>
</dbReference>
<evidence type="ECO:0000256" key="2">
    <source>
        <dbReference type="ARBA" id="ARBA00022801"/>
    </source>
</evidence>
<reference evidence="4 5" key="1">
    <citation type="submission" date="2015-07" db="EMBL/GenBank/DDBJ databases">
        <title>Genome sequence of Leptolinea tardivitalis DSM 16556.</title>
        <authorList>
            <person name="Hemp J."/>
            <person name="Ward L.M."/>
            <person name="Pace L.A."/>
            <person name="Fischer W.W."/>
        </authorList>
    </citation>
    <scope>NUCLEOTIDE SEQUENCE [LARGE SCALE GENOMIC DNA]</scope>
    <source>
        <strain evidence="4 5">YMTK-2</strain>
    </source>
</reference>
<dbReference type="CDD" id="cd16352">
    <property type="entry name" value="CheD"/>
    <property type="match status" value="1"/>
</dbReference>
<gene>
    <name evidence="3" type="primary">cheD</name>
    <name evidence="4" type="ORF">ADM99_12635</name>
</gene>